<comment type="caution">
    <text evidence="3">The sequence shown here is derived from an EMBL/GenBank/DDBJ whole genome shotgun (WGS) entry which is preliminary data.</text>
</comment>
<evidence type="ECO:0000313" key="4">
    <source>
        <dbReference type="Proteomes" id="UP001200642"/>
    </source>
</evidence>
<accession>A0AAE3ESR2</accession>
<organism evidence="3 4">
    <name type="scientific">Cerina litoralis</name>
    <dbReference type="NCBI Taxonomy" id="2874477"/>
    <lineage>
        <taxon>Bacteria</taxon>
        <taxon>Pseudomonadati</taxon>
        <taxon>Bacteroidota</taxon>
        <taxon>Flavobacteriia</taxon>
        <taxon>Flavobacteriales</taxon>
        <taxon>Flavobacteriaceae</taxon>
        <taxon>Cerina</taxon>
    </lineage>
</organism>
<keyword evidence="4" id="KW-1185">Reference proteome</keyword>
<dbReference type="RefSeq" id="WP_317901411.1">
    <property type="nucleotide sequence ID" value="NZ_JAIRBC010000007.1"/>
</dbReference>
<dbReference type="AlphaFoldDB" id="A0AAE3ESR2"/>
<dbReference type="InterPro" id="IPR025411">
    <property type="entry name" value="DUF4136"/>
</dbReference>
<protein>
    <submittedName>
        <fullName evidence="3">DUF4136 domain-containing protein</fullName>
    </submittedName>
</protein>
<dbReference type="Pfam" id="PF13590">
    <property type="entry name" value="DUF4136"/>
    <property type="match status" value="1"/>
</dbReference>
<proteinExistence type="predicted"/>
<feature type="signal peptide" evidence="1">
    <location>
        <begin position="1"/>
        <end position="23"/>
    </location>
</feature>
<feature type="chain" id="PRO_5042205688" evidence="1">
    <location>
        <begin position="24"/>
        <end position="192"/>
    </location>
</feature>
<evidence type="ECO:0000259" key="2">
    <source>
        <dbReference type="Pfam" id="PF13590"/>
    </source>
</evidence>
<name>A0AAE3ESR2_9FLAO</name>
<evidence type="ECO:0000256" key="1">
    <source>
        <dbReference type="SAM" id="SignalP"/>
    </source>
</evidence>
<feature type="domain" description="DUF4136" evidence="2">
    <location>
        <begin position="25"/>
        <end position="187"/>
    </location>
</feature>
<dbReference type="EMBL" id="JAIRBC010000007">
    <property type="protein sequence ID" value="MCG2460268.1"/>
    <property type="molecule type" value="Genomic_DNA"/>
</dbReference>
<keyword evidence="1" id="KW-0732">Signal</keyword>
<dbReference type="Proteomes" id="UP001200642">
    <property type="component" value="Unassembled WGS sequence"/>
</dbReference>
<reference evidence="3" key="1">
    <citation type="submission" date="2023-02" db="EMBL/GenBank/DDBJ databases">
        <title>Genome of Flavobacteriaceae gen. nov. sp. strain F89.</title>
        <authorList>
            <person name="Wang Y."/>
        </authorList>
    </citation>
    <scope>NUCLEOTIDE SEQUENCE</scope>
    <source>
        <strain evidence="3">F89</strain>
    </source>
</reference>
<evidence type="ECO:0000313" key="3">
    <source>
        <dbReference type="EMBL" id="MCG2460268.1"/>
    </source>
</evidence>
<sequence>MNIKFLQKLAGIALVLFFSQGMAQVSSDYDKSTDFSKYHTYYFEGWQKDSDKLLNDLDKKRILESFKAEFAARGMTPVADKSQADATILLYLVLDKKTSTTAYTDFTGGMGYGPRWGFGMGGIGMGTATTTYSQNDYVQGTMVVDLYDASTKKLIWQGISKSVVQAKAQKRDKTIPKKVKKLMNKFPVAPKK</sequence>
<gene>
    <name evidence="3" type="ORF">K8352_05870</name>
</gene>
<dbReference type="Gene3D" id="3.30.160.670">
    <property type="match status" value="1"/>
</dbReference>